<evidence type="ECO:0000313" key="3">
    <source>
        <dbReference type="Proteomes" id="UP001163152"/>
    </source>
</evidence>
<dbReference type="SUPFAM" id="SSF51735">
    <property type="entry name" value="NAD(P)-binding Rossmann-fold domains"/>
    <property type="match status" value="1"/>
</dbReference>
<dbReference type="CDD" id="cd05252">
    <property type="entry name" value="CDP_GD_SDR_e"/>
    <property type="match status" value="1"/>
</dbReference>
<dbReference type="RefSeq" id="WP_268608383.1">
    <property type="nucleotide sequence ID" value="NZ_CP113797.1"/>
</dbReference>
<dbReference type="EMBL" id="CP113797">
    <property type="protein sequence ID" value="WAL58928.1"/>
    <property type="molecule type" value="Genomic_DNA"/>
</dbReference>
<dbReference type="Gene3D" id="3.90.25.10">
    <property type="entry name" value="UDP-galactose 4-epimerase, domain 1"/>
    <property type="match status" value="1"/>
</dbReference>
<dbReference type="InterPro" id="IPR013445">
    <property type="entry name" value="CDP_4_6_deHydtase"/>
</dbReference>
<dbReference type="AlphaFoldDB" id="A0A9E8ZCK8"/>
<organism evidence="2 3">
    <name type="scientific">Thermocoleostomius sinensis A174</name>
    <dbReference type="NCBI Taxonomy" id="2016057"/>
    <lineage>
        <taxon>Bacteria</taxon>
        <taxon>Bacillati</taxon>
        <taxon>Cyanobacteriota</taxon>
        <taxon>Cyanophyceae</taxon>
        <taxon>Oculatellales</taxon>
        <taxon>Oculatellaceae</taxon>
        <taxon>Thermocoleostomius</taxon>
    </lineage>
</organism>
<dbReference type="NCBIfam" id="TIGR02622">
    <property type="entry name" value="CDP_4_6_dhtase"/>
    <property type="match status" value="1"/>
</dbReference>
<evidence type="ECO:0000259" key="1">
    <source>
        <dbReference type="Pfam" id="PF16363"/>
    </source>
</evidence>
<dbReference type="GO" id="GO:0047733">
    <property type="term" value="F:CDP-glucose 4,6-dehydratase activity"/>
    <property type="evidence" value="ECO:0007669"/>
    <property type="project" value="UniProtKB-EC"/>
</dbReference>
<proteinExistence type="predicted"/>
<dbReference type="Proteomes" id="UP001163152">
    <property type="component" value="Chromosome"/>
</dbReference>
<protein>
    <submittedName>
        <fullName evidence="2">CDP-glucose 4,6-dehydratase</fullName>
        <ecNumber evidence="2">4.2.1.45</ecNumber>
    </submittedName>
</protein>
<accession>A0A9E8ZCK8</accession>
<name>A0A9E8ZCK8_9CYAN</name>
<dbReference type="PANTHER" id="PTHR43000">
    <property type="entry name" value="DTDP-D-GLUCOSE 4,6-DEHYDRATASE-RELATED"/>
    <property type="match status" value="1"/>
</dbReference>
<gene>
    <name evidence="2" type="primary">rfbG</name>
    <name evidence="2" type="ORF">OXH18_17350</name>
</gene>
<reference evidence="2" key="1">
    <citation type="submission" date="2022-12" db="EMBL/GenBank/DDBJ databases">
        <title>Polyphasic identification of a Novel Hot-Spring Cyanobacterium Ocullathermofonsia sinensis gen nov. sp. nov. and Genomic Insights on its Adaptations to the Thermal Habitat.</title>
        <authorList>
            <person name="Daroch M."/>
            <person name="Tang J."/>
            <person name="Jiang Y."/>
        </authorList>
    </citation>
    <scope>NUCLEOTIDE SEQUENCE</scope>
    <source>
        <strain evidence="2">PKUAC-SCTA174</strain>
    </source>
</reference>
<dbReference type="Pfam" id="PF16363">
    <property type="entry name" value="GDP_Man_Dehyd"/>
    <property type="match status" value="1"/>
</dbReference>
<dbReference type="KEGG" id="tsin:OXH18_17350"/>
<keyword evidence="2" id="KW-0456">Lyase</keyword>
<sequence>MKFWQGKKVFITGHTGFKGSWLSVWLQSLGAIVVGYSLPAPTQPNLFEVANVANGMDSITGDIRDLSALQAAMSQHQPDIVLHMAAQPLVRYSYLHPVETYATNVMGTVNVLEAVRHTDSVKVVVVITTDKCYENREWVWGYREHEPMGGKDPYSSSKGCAELVVSAYRDSYFSPEQYDRHGVAVASARAGNVIGGGDWALDRLIPDIMRAIQENRPVLIRSPRAIRPWQHVLEPLRGYLCLAEHLWHHGPEFAEGWNFGPNDEDAKPVAWIVEHLTKLWGNGASWQIDGASHPHEATYLKLDCSKAKARLGWTPRTSLSTALDWIVEFYRAYQRQQNMREVVEGQILRFQSLEPPSDAVDLSDMMVPLTSTK</sequence>
<feature type="domain" description="NAD(P)-binding" evidence="1">
    <location>
        <begin position="10"/>
        <end position="321"/>
    </location>
</feature>
<dbReference type="Gene3D" id="3.40.50.720">
    <property type="entry name" value="NAD(P)-binding Rossmann-like Domain"/>
    <property type="match status" value="1"/>
</dbReference>
<dbReference type="InterPro" id="IPR036291">
    <property type="entry name" value="NAD(P)-bd_dom_sf"/>
</dbReference>
<dbReference type="EC" id="4.2.1.45" evidence="2"/>
<evidence type="ECO:0000313" key="2">
    <source>
        <dbReference type="EMBL" id="WAL58928.1"/>
    </source>
</evidence>
<dbReference type="InterPro" id="IPR016040">
    <property type="entry name" value="NAD(P)-bd_dom"/>
</dbReference>
<keyword evidence="3" id="KW-1185">Reference proteome</keyword>